<dbReference type="EMBL" id="CM042019">
    <property type="protein sequence ID" value="KAI3824115.1"/>
    <property type="molecule type" value="Genomic_DNA"/>
</dbReference>
<gene>
    <name evidence="1" type="ORF">L1987_05564</name>
</gene>
<sequence length="79" mass="8949">MLTLVGTTTMSPDSAFQMMAEAATTDWNHQARRQPPQIWVHQAPNRNFRESDPNEKDMAGRQSQGKNVVTMHDAPLKLE</sequence>
<accession>A0ACB9JVP4</accession>
<name>A0ACB9JVP4_9ASTR</name>
<reference evidence="1 2" key="2">
    <citation type="journal article" date="2022" name="Mol. Ecol. Resour.">
        <title>The genomes of chicory, endive, great burdock and yacon provide insights into Asteraceae paleo-polyploidization history and plant inulin production.</title>
        <authorList>
            <person name="Fan W."/>
            <person name="Wang S."/>
            <person name="Wang H."/>
            <person name="Wang A."/>
            <person name="Jiang F."/>
            <person name="Liu H."/>
            <person name="Zhao H."/>
            <person name="Xu D."/>
            <person name="Zhang Y."/>
        </authorList>
    </citation>
    <scope>NUCLEOTIDE SEQUENCE [LARGE SCALE GENOMIC DNA]</scope>
    <source>
        <strain evidence="2">cv. Yunnan</strain>
        <tissue evidence="1">Leaves</tissue>
    </source>
</reference>
<evidence type="ECO:0000313" key="1">
    <source>
        <dbReference type="EMBL" id="KAI3824115.1"/>
    </source>
</evidence>
<dbReference type="Proteomes" id="UP001056120">
    <property type="component" value="Linkage Group LG02"/>
</dbReference>
<proteinExistence type="predicted"/>
<reference evidence="2" key="1">
    <citation type="journal article" date="2022" name="Mol. Ecol. Resour.">
        <title>The genomes of chicory, endive, great burdock and yacon provide insights into Asteraceae palaeo-polyploidization history and plant inulin production.</title>
        <authorList>
            <person name="Fan W."/>
            <person name="Wang S."/>
            <person name="Wang H."/>
            <person name="Wang A."/>
            <person name="Jiang F."/>
            <person name="Liu H."/>
            <person name="Zhao H."/>
            <person name="Xu D."/>
            <person name="Zhang Y."/>
        </authorList>
    </citation>
    <scope>NUCLEOTIDE SEQUENCE [LARGE SCALE GENOMIC DNA]</scope>
    <source>
        <strain evidence="2">cv. Yunnan</strain>
    </source>
</reference>
<organism evidence="1 2">
    <name type="scientific">Smallanthus sonchifolius</name>
    <dbReference type="NCBI Taxonomy" id="185202"/>
    <lineage>
        <taxon>Eukaryota</taxon>
        <taxon>Viridiplantae</taxon>
        <taxon>Streptophyta</taxon>
        <taxon>Embryophyta</taxon>
        <taxon>Tracheophyta</taxon>
        <taxon>Spermatophyta</taxon>
        <taxon>Magnoliopsida</taxon>
        <taxon>eudicotyledons</taxon>
        <taxon>Gunneridae</taxon>
        <taxon>Pentapetalae</taxon>
        <taxon>asterids</taxon>
        <taxon>campanulids</taxon>
        <taxon>Asterales</taxon>
        <taxon>Asteraceae</taxon>
        <taxon>Asteroideae</taxon>
        <taxon>Heliantheae alliance</taxon>
        <taxon>Millerieae</taxon>
        <taxon>Smallanthus</taxon>
    </lineage>
</organism>
<comment type="caution">
    <text evidence="1">The sequence shown here is derived from an EMBL/GenBank/DDBJ whole genome shotgun (WGS) entry which is preliminary data.</text>
</comment>
<protein>
    <submittedName>
        <fullName evidence="1">Uncharacterized protein</fullName>
    </submittedName>
</protein>
<keyword evidence="2" id="KW-1185">Reference proteome</keyword>
<evidence type="ECO:0000313" key="2">
    <source>
        <dbReference type="Proteomes" id="UP001056120"/>
    </source>
</evidence>